<geneLocation type="chloroplast" evidence="1"/>
<dbReference type="AlphaFoldDB" id="A0A1Z1M7B1"/>
<gene>
    <name evidence="1" type="primary">ycf80</name>
</gene>
<dbReference type="EMBL" id="MF101420">
    <property type="protein sequence ID" value="ARW61840.1"/>
    <property type="molecule type" value="Genomic_DNA"/>
</dbReference>
<keyword evidence="1" id="KW-0150">Chloroplast</keyword>
<proteinExistence type="predicted"/>
<dbReference type="GeneID" id="33354946"/>
<reference evidence="1" key="1">
    <citation type="journal article" date="2017" name="J. Phycol.">
        <title>Analysis of chloroplast genomes and a supermatrix inform reclassification of the Rhodomelaceae (Rhodophyta).</title>
        <authorList>
            <person name="Diaz-Tapia P."/>
            <person name="Maggs C.A."/>
            <person name="West J.A."/>
            <person name="Verbruggen H."/>
        </authorList>
    </citation>
    <scope>NUCLEOTIDE SEQUENCE</scope>
    <source>
        <strain evidence="1">JW3780</strain>
    </source>
</reference>
<evidence type="ECO:0008006" key="2">
    <source>
        <dbReference type="Google" id="ProtNLM"/>
    </source>
</evidence>
<keyword evidence="1" id="KW-0934">Plastid</keyword>
<sequence length="482" mass="57655">MILFNFILFYKLGQNYIENNQFCHSQFKKASRNISNKYLNKHLRLDNLNPNNVLISKNYSSNQKMYDSLFSKEIKNNKLLSRNVWQRLINKYLQETIFLSSANTLSSSYITKLKVSGLSVYNSSGYKEFLYKFSKELRDGKVNVTINDFDSLNSFIPIQKNSIYLKYKWFKLLNFKHLTFNRYLLSNFISKPSKLFNFSIPLFVVINNDKEIVVSESTHQLSKFRVQFNIFSYLIKSNKHHKNLYTCLLFVNPQDAIEYRDYIKANFSSSTLSNNIQVVPANIQLYYKLMELKNNNIGFRLIPDLTEISNLLCRYRKYKNVSFHINQKCDHQSFQGQPIYFIKSLYVKKRFFKNTKQLDYLYIIEKDKVNFEYKAAFLNYNTLIGAWKKFKQENLDYDLPYVPEVYVSNFESFIQAENYKKNYSNIIFLPSLQTHNFIQTYLHTSLKNQQELKYWLLNKSLYLKTLVCRVFWSLTSRQPINW</sequence>
<evidence type="ECO:0000313" key="1">
    <source>
        <dbReference type="EMBL" id="ARW61840.1"/>
    </source>
</evidence>
<accession>A0A1Z1M7B1</accession>
<name>A0A1Z1M7B1_9FLOR</name>
<organism evidence="1">
    <name type="scientific">Symphyocladiella dendroidea</name>
    <dbReference type="NCBI Taxonomy" id="2506487"/>
    <lineage>
        <taxon>Eukaryota</taxon>
        <taxon>Rhodophyta</taxon>
        <taxon>Florideophyceae</taxon>
        <taxon>Rhodymeniophycidae</taxon>
        <taxon>Ceramiales</taxon>
        <taxon>Rhodomelaceae</taxon>
        <taxon>Pterosiphonieae</taxon>
        <taxon>Symphyocladiella</taxon>
    </lineage>
</organism>
<dbReference type="RefSeq" id="YP_009393278.1">
    <property type="nucleotide sequence ID" value="NC_035267.1"/>
</dbReference>
<protein>
    <recommendedName>
        <fullName evidence="2">Ycf80</fullName>
    </recommendedName>
</protein>